<protein>
    <submittedName>
        <fullName evidence="2">Uncharacterized protein</fullName>
    </submittedName>
</protein>
<evidence type="ECO:0000313" key="3">
    <source>
        <dbReference type="Proteomes" id="UP000027982"/>
    </source>
</evidence>
<dbReference type="KEGG" id="fgi:OP10G_2137"/>
<proteinExistence type="predicted"/>
<evidence type="ECO:0000256" key="1">
    <source>
        <dbReference type="SAM" id="MobiDB-lite"/>
    </source>
</evidence>
<organism evidence="2 3">
    <name type="scientific">Fimbriimonas ginsengisoli Gsoil 348</name>
    <dbReference type="NCBI Taxonomy" id="661478"/>
    <lineage>
        <taxon>Bacteria</taxon>
        <taxon>Bacillati</taxon>
        <taxon>Armatimonadota</taxon>
        <taxon>Fimbriimonadia</taxon>
        <taxon>Fimbriimonadales</taxon>
        <taxon>Fimbriimonadaceae</taxon>
        <taxon>Fimbriimonas</taxon>
    </lineage>
</organism>
<sequence length="46" mass="5141">MYFDHPSEILDGPERGRPDRTSDHGRLARRGALEGYSARGLADGKR</sequence>
<dbReference type="STRING" id="661478.OP10G_2137"/>
<dbReference type="Proteomes" id="UP000027982">
    <property type="component" value="Chromosome"/>
</dbReference>
<dbReference type="HOGENOM" id="CLU_3183939_0_0_0"/>
<reference evidence="2 3" key="1">
    <citation type="journal article" date="2014" name="PLoS ONE">
        <title>The first complete genome sequence of the class fimbriimonadia in the phylum armatimonadetes.</title>
        <authorList>
            <person name="Hu Z.Y."/>
            <person name="Wang Y.Z."/>
            <person name="Im W.T."/>
            <person name="Wang S.Y."/>
            <person name="Zhao G.P."/>
            <person name="Zheng H.J."/>
            <person name="Quan Z.X."/>
        </authorList>
    </citation>
    <scope>NUCLEOTIDE SEQUENCE [LARGE SCALE GENOMIC DNA]</scope>
    <source>
        <strain evidence="2">Gsoil 348</strain>
    </source>
</reference>
<gene>
    <name evidence="2" type="ORF">OP10G_2137</name>
</gene>
<accession>A0A068NRW6</accession>
<name>A0A068NRW6_FIMGI</name>
<feature type="compositionally biased region" description="Basic and acidic residues" evidence="1">
    <location>
        <begin position="1"/>
        <end position="26"/>
    </location>
</feature>
<dbReference type="AlphaFoldDB" id="A0A068NRW6"/>
<evidence type="ECO:0000313" key="2">
    <source>
        <dbReference type="EMBL" id="AIE85505.1"/>
    </source>
</evidence>
<keyword evidence="3" id="KW-1185">Reference proteome</keyword>
<dbReference type="EMBL" id="CP007139">
    <property type="protein sequence ID" value="AIE85505.1"/>
    <property type="molecule type" value="Genomic_DNA"/>
</dbReference>
<feature type="region of interest" description="Disordered" evidence="1">
    <location>
        <begin position="1"/>
        <end position="46"/>
    </location>
</feature>